<proteinExistence type="predicted"/>
<dbReference type="InterPro" id="IPR053140">
    <property type="entry name" value="GDSL_Rv0518-like"/>
</dbReference>
<evidence type="ECO:0000259" key="1">
    <source>
        <dbReference type="Pfam" id="PF13472"/>
    </source>
</evidence>
<comment type="caution">
    <text evidence="2">The sequence shown here is derived from an EMBL/GenBank/DDBJ whole genome shotgun (WGS) entry which is preliminary data.</text>
</comment>
<accession>A0ABQ3YAS8</accession>
<dbReference type="Proteomes" id="UP000609879">
    <property type="component" value="Unassembled WGS sequence"/>
</dbReference>
<dbReference type="GO" id="GO:0016787">
    <property type="term" value="F:hydrolase activity"/>
    <property type="evidence" value="ECO:0007669"/>
    <property type="project" value="UniProtKB-KW"/>
</dbReference>
<dbReference type="InterPro" id="IPR036514">
    <property type="entry name" value="SGNH_hydro_sf"/>
</dbReference>
<name>A0ABQ3YAS8_9ACTN</name>
<keyword evidence="3" id="KW-1185">Reference proteome</keyword>
<evidence type="ECO:0000313" key="3">
    <source>
        <dbReference type="Proteomes" id="UP000609879"/>
    </source>
</evidence>
<keyword evidence="2" id="KW-0378">Hydrolase</keyword>
<protein>
    <submittedName>
        <fullName evidence="2">SGNH hydrolase</fullName>
    </submittedName>
</protein>
<feature type="domain" description="SGNH hydrolase-type esterase" evidence="1">
    <location>
        <begin position="166"/>
        <end position="349"/>
    </location>
</feature>
<dbReference type="SUPFAM" id="SSF52266">
    <property type="entry name" value="SGNH hydrolase"/>
    <property type="match status" value="1"/>
</dbReference>
<reference evidence="2 3" key="1">
    <citation type="submission" date="2021-01" db="EMBL/GenBank/DDBJ databases">
        <title>Whole genome shotgun sequence of Actinoplanes deccanensis NBRC 13994.</title>
        <authorList>
            <person name="Komaki H."/>
            <person name="Tamura T."/>
        </authorList>
    </citation>
    <scope>NUCLEOTIDE SEQUENCE [LARGE SCALE GENOMIC DNA]</scope>
    <source>
        <strain evidence="2 3">NBRC 13994</strain>
    </source>
</reference>
<evidence type="ECO:0000313" key="2">
    <source>
        <dbReference type="EMBL" id="GID77113.1"/>
    </source>
</evidence>
<dbReference type="CDD" id="cd01830">
    <property type="entry name" value="XynE_like"/>
    <property type="match status" value="1"/>
</dbReference>
<sequence>MGTWAVAVQRGGREFGKQTVRQIAHTSIGGSGVRVRLSNVFGTGPLTLANIHVALSTGGAAIDPATSTAVTFGGSPTVTIPAGQAAQSDAIGFTLPAGGDVAVSAYLPNGSGATTQHAYAGRHNYVGWNDQTTNATIQDAQTVDSYFFLAGVDVRNPEAEGAVVTLGASITDGRESTLGANRRWPDLLAARFTAAGRTVGVLNTGINGDKLLLDGGDQSAQTRFDRDALDQPGVKWIIFSDAAINDLGDERPTGDQLITALKSLIRRSHDAGVKIFCSTLTPFEGTGYWSAEGETGRTAVNAFLRSAGSGCDAVVDLDTATHDPNDKTRYLPAYDSGDHLHPNDAGMRAIANAVDLSLFR</sequence>
<dbReference type="Pfam" id="PF13472">
    <property type="entry name" value="Lipase_GDSL_2"/>
    <property type="match status" value="1"/>
</dbReference>
<dbReference type="PANTHER" id="PTHR43784">
    <property type="entry name" value="GDSL-LIKE LIPASE/ACYLHYDROLASE, PUTATIVE (AFU_ORTHOLOGUE AFUA_2G00820)-RELATED"/>
    <property type="match status" value="1"/>
</dbReference>
<dbReference type="InterPro" id="IPR013830">
    <property type="entry name" value="SGNH_hydro"/>
</dbReference>
<gene>
    <name evidence="2" type="ORF">Ade02nite_57540</name>
</gene>
<dbReference type="EMBL" id="BOMI01000114">
    <property type="protein sequence ID" value="GID77113.1"/>
    <property type="molecule type" value="Genomic_DNA"/>
</dbReference>
<dbReference type="Gene3D" id="3.40.50.1110">
    <property type="entry name" value="SGNH hydrolase"/>
    <property type="match status" value="1"/>
</dbReference>
<dbReference type="PANTHER" id="PTHR43784:SF2">
    <property type="entry name" value="GDSL-LIKE LIPASE_ACYLHYDROLASE, PUTATIVE (AFU_ORTHOLOGUE AFUA_2G00820)-RELATED"/>
    <property type="match status" value="1"/>
</dbReference>
<organism evidence="2 3">
    <name type="scientific">Paractinoplanes deccanensis</name>
    <dbReference type="NCBI Taxonomy" id="113561"/>
    <lineage>
        <taxon>Bacteria</taxon>
        <taxon>Bacillati</taxon>
        <taxon>Actinomycetota</taxon>
        <taxon>Actinomycetes</taxon>
        <taxon>Micromonosporales</taxon>
        <taxon>Micromonosporaceae</taxon>
        <taxon>Paractinoplanes</taxon>
    </lineage>
</organism>